<dbReference type="SUPFAM" id="SSF51294">
    <property type="entry name" value="Hedgehog/intein (Hint) domain"/>
    <property type="match status" value="1"/>
</dbReference>
<dbReference type="Gene3D" id="2.170.16.10">
    <property type="entry name" value="Hedgehog/Intein (Hint) domain"/>
    <property type="match status" value="1"/>
</dbReference>
<reference evidence="2 3" key="1">
    <citation type="journal article" date="2014" name="BMC Genomics">
        <title>Architecture and functions of a multipartite genome of the methylotrophic bacterium Paracoccus aminophilus JCM 7686, containing primary and secondary chromids.</title>
        <authorList>
            <person name="Dziewit L."/>
            <person name="Czarnecki J."/>
            <person name="Wibberg D."/>
            <person name="Radlinska M."/>
            <person name="Mrozek P."/>
            <person name="Szymczak M."/>
            <person name="Schluter A."/>
            <person name="Puhler A."/>
            <person name="Bartosik D."/>
        </authorList>
    </citation>
    <scope>NUCLEOTIDE SEQUENCE [LARGE SCALE GENOMIC DNA]</scope>
    <source>
        <strain evidence="2">JCM 7686</strain>
    </source>
</reference>
<sequence>MADTPVFSIERMISLGKMPNMDPDKSTEGPDAAVEVTAGKSFGSADQPLFQNMTAVTLNDTNGDGFIPSGGPETISYTTDGVSADYTVNTSFTVSNCAITIQLPDGNLYTVTQSLHVMQDSDGNVFLLPPPDNDKTTQWELDVYKYPIVSVTFSDNPGNYDPCETGIHTTPHCFPCFARGTLIETEFGSMPVEDLIEGVQVWTKDNGLQPIRWIGSRHLDSTVLAQNEAIRPIRIRAGALGANSPTQDLLVSPQHRILVRSRIALKMFGAEEILVAAKQLLQIEGIDIVEDQIEVEYFHFLFDQHEIVLSNGAETESLYTGDEALKSLGSAACEEIFQLFPELRHRTPGEVATGARLLASGRMGRKLAVRHAQNGKALVQ</sequence>
<dbReference type="Proteomes" id="UP000015480">
    <property type="component" value="Chromosome"/>
</dbReference>
<dbReference type="InterPro" id="IPR036844">
    <property type="entry name" value="Hint_dom_sf"/>
</dbReference>
<feature type="domain" description="Hedgehog/Intein (Hint)" evidence="1">
    <location>
        <begin position="175"/>
        <end position="321"/>
    </location>
</feature>
<proteinExistence type="predicted"/>
<dbReference type="KEGG" id="pami:JCM7686_1355"/>
<dbReference type="eggNOG" id="COG2931">
    <property type="taxonomic scope" value="Bacteria"/>
</dbReference>
<dbReference type="InterPro" id="IPR028992">
    <property type="entry name" value="Hedgehog/Intein_dom"/>
</dbReference>
<dbReference type="AlphaFoldDB" id="S5YTA3"/>
<name>S5YTA3_PARAH</name>
<dbReference type="Pfam" id="PF13403">
    <property type="entry name" value="Hint_2"/>
    <property type="match status" value="1"/>
</dbReference>
<dbReference type="STRING" id="1367847.JCM7686_1355"/>
<gene>
    <name evidence="2" type="ORF">JCM7686_1355</name>
</gene>
<evidence type="ECO:0000259" key="1">
    <source>
        <dbReference type="Pfam" id="PF13403"/>
    </source>
</evidence>
<dbReference type="RefSeq" id="WP_020950094.1">
    <property type="nucleotide sequence ID" value="NC_022041.1"/>
</dbReference>
<accession>S5YTA3</accession>
<evidence type="ECO:0000313" key="3">
    <source>
        <dbReference type="Proteomes" id="UP000015480"/>
    </source>
</evidence>
<keyword evidence="3" id="KW-1185">Reference proteome</keyword>
<dbReference type="EMBL" id="CP006650">
    <property type="protein sequence ID" value="AGT08456.1"/>
    <property type="molecule type" value="Genomic_DNA"/>
</dbReference>
<evidence type="ECO:0000313" key="2">
    <source>
        <dbReference type="EMBL" id="AGT08456.1"/>
    </source>
</evidence>
<dbReference type="OrthoDB" id="6305173at2"/>
<dbReference type="PATRIC" id="fig|1367847.3.peg.1325"/>
<protein>
    <recommendedName>
        <fullName evidence="1">Hedgehog/Intein (Hint) domain-containing protein</fullName>
    </recommendedName>
</protein>
<organism evidence="2 3">
    <name type="scientific">Paracoccus aminophilus JCM 7686</name>
    <dbReference type="NCBI Taxonomy" id="1367847"/>
    <lineage>
        <taxon>Bacteria</taxon>
        <taxon>Pseudomonadati</taxon>
        <taxon>Pseudomonadota</taxon>
        <taxon>Alphaproteobacteria</taxon>
        <taxon>Rhodobacterales</taxon>
        <taxon>Paracoccaceae</taxon>
        <taxon>Paracoccus</taxon>
    </lineage>
</organism>
<dbReference type="HOGENOM" id="CLU_052810_1_0_5"/>